<name>A0A9P6M9Q5_9FUNG</name>
<organism evidence="2 3">
    <name type="scientific">Modicella reniformis</name>
    <dbReference type="NCBI Taxonomy" id="1440133"/>
    <lineage>
        <taxon>Eukaryota</taxon>
        <taxon>Fungi</taxon>
        <taxon>Fungi incertae sedis</taxon>
        <taxon>Mucoromycota</taxon>
        <taxon>Mortierellomycotina</taxon>
        <taxon>Mortierellomycetes</taxon>
        <taxon>Mortierellales</taxon>
        <taxon>Mortierellaceae</taxon>
        <taxon>Modicella</taxon>
    </lineage>
</organism>
<dbReference type="OrthoDB" id="2449632at2759"/>
<dbReference type="AlphaFoldDB" id="A0A9P6M9Q5"/>
<feature type="compositionally biased region" description="Low complexity" evidence="1">
    <location>
        <begin position="410"/>
        <end position="430"/>
    </location>
</feature>
<accession>A0A9P6M9Q5</accession>
<keyword evidence="3" id="KW-1185">Reference proteome</keyword>
<evidence type="ECO:0000313" key="3">
    <source>
        <dbReference type="Proteomes" id="UP000749646"/>
    </source>
</evidence>
<reference evidence="2" key="1">
    <citation type="journal article" date="2020" name="Fungal Divers.">
        <title>Resolving the Mortierellaceae phylogeny through synthesis of multi-gene phylogenetics and phylogenomics.</title>
        <authorList>
            <person name="Vandepol N."/>
            <person name="Liber J."/>
            <person name="Desiro A."/>
            <person name="Na H."/>
            <person name="Kennedy M."/>
            <person name="Barry K."/>
            <person name="Grigoriev I.V."/>
            <person name="Miller A.N."/>
            <person name="O'Donnell K."/>
            <person name="Stajich J.E."/>
            <person name="Bonito G."/>
        </authorList>
    </citation>
    <scope>NUCLEOTIDE SEQUENCE</scope>
    <source>
        <strain evidence="2">MES-2147</strain>
    </source>
</reference>
<evidence type="ECO:0000256" key="1">
    <source>
        <dbReference type="SAM" id="MobiDB-lite"/>
    </source>
</evidence>
<feature type="compositionally biased region" description="Polar residues" evidence="1">
    <location>
        <begin position="374"/>
        <end position="386"/>
    </location>
</feature>
<proteinExistence type="predicted"/>
<gene>
    <name evidence="2" type="ORF">BGZ65_002304</name>
</gene>
<protein>
    <submittedName>
        <fullName evidence="2">Uncharacterized protein</fullName>
    </submittedName>
</protein>
<feature type="region of interest" description="Disordered" evidence="1">
    <location>
        <begin position="320"/>
        <end position="347"/>
    </location>
</feature>
<feature type="compositionally biased region" description="Basic and acidic residues" evidence="1">
    <location>
        <begin position="567"/>
        <end position="585"/>
    </location>
</feature>
<feature type="compositionally biased region" description="Low complexity" evidence="1">
    <location>
        <begin position="219"/>
        <end position="237"/>
    </location>
</feature>
<sequence>MTTLSHSSHAPLVAEALLDRARRLSSHAYERTQIPTTFAEVTATPSIVSNSSKDDAAASPLIERPEETDPEEGQQSPTSTAAAAFFNLNSDCVTIEQQQSPISMSSSSSSTRPRALSLEGICEARGSSNTDDADATASSKLAADAKDHRRKHLSENGTSLMHGILAALRQNSELESPTVFSFQESDKSDVSAISPMKVMVMVTASEPEDRVSETIEPVEQQQQETNTNTAGTATSTNHVDDADEDDLKANQETIDPLATDKVAPLAPVIATNVPILETEAPQIPVKDEMNIVITEDTPTIQEHKGKDDDLSPTSPISAILAESRRAPSSSSSIKSTTSKEGKESKAVSLLHKIVRKNSVSENLAAKDSAKDSSDTNSGRFNTTHLSLHSRPSKRSSKLLGKFVPKFLHTSPPNSSSSTSSGSGGSPKSHSLFPFSTRSNRSNSIVDQTPIIENEGMASDDSAWTIIMPSSASVSSGGSQESLPLVEYLDEPELVSSPVSVAITPPEFPLPEFTPPEYLEYLRSDSKSSNLSLGRRSSCSSGFSKRSDNSFASRPSESSVSSVESAEEVTKEGENNVEEEEKKVKNDEDENRIPESTINNSALYDVPMSPYVIDEDCDDDFFLNSVLRKKSQPIPHMQSQRPVSMMMPSSYPSNWSMMHSGALTPSISHWSSASSLLSAPMSLPNSKGRMNSYPPVNPSSMHMHYRSNPLPTPIHAGLDEKRSRLRDAVSEWRRSANVSSF</sequence>
<feature type="compositionally biased region" description="Low complexity" evidence="1">
    <location>
        <begin position="527"/>
        <end position="543"/>
    </location>
</feature>
<feature type="region of interest" description="Disordered" evidence="1">
    <location>
        <begin position="364"/>
        <end position="440"/>
    </location>
</feature>
<feature type="region of interest" description="Disordered" evidence="1">
    <location>
        <begin position="527"/>
        <end position="597"/>
    </location>
</feature>
<evidence type="ECO:0000313" key="2">
    <source>
        <dbReference type="EMBL" id="KAF9982982.1"/>
    </source>
</evidence>
<comment type="caution">
    <text evidence="2">The sequence shown here is derived from an EMBL/GenBank/DDBJ whole genome shotgun (WGS) entry which is preliminary data.</text>
</comment>
<feature type="region of interest" description="Disordered" evidence="1">
    <location>
        <begin position="217"/>
        <end position="242"/>
    </location>
</feature>
<dbReference type="Proteomes" id="UP000749646">
    <property type="component" value="Unassembled WGS sequence"/>
</dbReference>
<dbReference type="EMBL" id="JAAAHW010003526">
    <property type="protein sequence ID" value="KAF9982982.1"/>
    <property type="molecule type" value="Genomic_DNA"/>
</dbReference>
<feature type="region of interest" description="Disordered" evidence="1">
    <location>
        <begin position="125"/>
        <end position="148"/>
    </location>
</feature>